<keyword evidence="6" id="KW-1185">Reference proteome</keyword>
<dbReference type="InterPro" id="IPR020556">
    <property type="entry name" value="Amidase_CS"/>
</dbReference>
<evidence type="ECO:0000259" key="4">
    <source>
        <dbReference type="Pfam" id="PF01425"/>
    </source>
</evidence>
<dbReference type="Gene3D" id="3.90.1300.10">
    <property type="entry name" value="Amidase signature (AS) domain"/>
    <property type="match status" value="1"/>
</dbReference>
<evidence type="ECO:0000313" key="5">
    <source>
        <dbReference type="EMBL" id="MCT7373530.1"/>
    </source>
</evidence>
<dbReference type="RefSeq" id="WP_260899850.1">
    <property type="nucleotide sequence ID" value="NZ_JAOCZP010000001.1"/>
</dbReference>
<dbReference type="InterPro" id="IPR023631">
    <property type="entry name" value="Amidase_dom"/>
</dbReference>
<name>A0ABT2LGI3_9HYPH</name>
<dbReference type="PANTHER" id="PTHR11895:SF7">
    <property type="entry name" value="GLUTAMYL-TRNA(GLN) AMIDOTRANSFERASE SUBUNIT A, MITOCHONDRIAL"/>
    <property type="match status" value="1"/>
</dbReference>
<organism evidence="5 6">
    <name type="scientific">Chelativorans salis</name>
    <dbReference type="NCBI Taxonomy" id="2978478"/>
    <lineage>
        <taxon>Bacteria</taxon>
        <taxon>Pseudomonadati</taxon>
        <taxon>Pseudomonadota</taxon>
        <taxon>Alphaproteobacteria</taxon>
        <taxon>Hyphomicrobiales</taxon>
        <taxon>Phyllobacteriaceae</taxon>
        <taxon>Chelativorans</taxon>
    </lineage>
</organism>
<evidence type="ECO:0000256" key="1">
    <source>
        <dbReference type="ARBA" id="ARBA00003871"/>
    </source>
</evidence>
<dbReference type="PANTHER" id="PTHR11895">
    <property type="entry name" value="TRANSAMIDASE"/>
    <property type="match status" value="1"/>
</dbReference>
<dbReference type="SUPFAM" id="SSF75304">
    <property type="entry name" value="Amidase signature (AS) enzymes"/>
    <property type="match status" value="1"/>
</dbReference>
<evidence type="ECO:0000256" key="3">
    <source>
        <dbReference type="ARBA" id="ARBA00021874"/>
    </source>
</evidence>
<gene>
    <name evidence="5" type="ORF">N5A92_00515</name>
</gene>
<comment type="caution">
    <text evidence="5">The sequence shown here is derived from an EMBL/GenBank/DDBJ whole genome shotgun (WGS) entry which is preliminary data.</text>
</comment>
<feature type="domain" description="Amidase" evidence="4">
    <location>
        <begin position="33"/>
        <end position="458"/>
    </location>
</feature>
<comment type="function">
    <text evidence="1">Hydrolyzes indole-3-acetamide (IAM) into indole-3-acetic acid (IAA).</text>
</comment>
<dbReference type="EMBL" id="JAOCZP010000001">
    <property type="protein sequence ID" value="MCT7373530.1"/>
    <property type="molecule type" value="Genomic_DNA"/>
</dbReference>
<proteinExistence type="inferred from homology"/>
<dbReference type="InterPro" id="IPR000120">
    <property type="entry name" value="Amidase"/>
</dbReference>
<evidence type="ECO:0000313" key="6">
    <source>
        <dbReference type="Proteomes" id="UP001320831"/>
    </source>
</evidence>
<dbReference type="Proteomes" id="UP001320831">
    <property type="component" value="Unassembled WGS sequence"/>
</dbReference>
<dbReference type="PROSITE" id="PS00571">
    <property type="entry name" value="AMIDASES"/>
    <property type="match status" value="1"/>
</dbReference>
<accession>A0ABT2LGI3</accession>
<comment type="similarity">
    <text evidence="2">Belongs to the amidase family.</text>
</comment>
<dbReference type="InterPro" id="IPR036928">
    <property type="entry name" value="AS_sf"/>
</dbReference>
<sequence length="481" mass="49456">MLSADKPQVGLHGDATALASAIARSGLTAKAAMEAALAAAERDKALGALAIFLPSLGLEEADAVDGLRETTPEAVSSPPFAGVPCLAKDLGGPFAGIPVHAGSRALADHTDAAADSDLARRFRKAGFCFFGSTTVPEFGLSLSGEPAMGPVCRNPLAPDRSAGGSSSGAAAAVAAGIVAIAHATDAGGSIRVPAACCGLVGLKPTRGMLPGGPDFGNHLGGIASEFAVCRSTRDAELALLHLTGEAKGPFADPGMGKIAASDALCVGVLTDTGDLPLDGDRRQAVIEAAATLEADGHRIVRLGWNAFSTMVRDSNEVFAQIVSVNLAQLFETLRLDPDKTEPLTRAFLERGRGCPATALWDALQKGVKVSYALWTLFEEIDVLLTPMLTSPPPLLGSFPTDHGDVDAHLERMAAFAPLATLANVSGAPALTLPFGADAEGLPLPVQLMAAMGGDRLLLTLAARLEREERWRQPFPVAGLTT</sequence>
<dbReference type="Pfam" id="PF01425">
    <property type="entry name" value="Amidase"/>
    <property type="match status" value="1"/>
</dbReference>
<evidence type="ECO:0000256" key="2">
    <source>
        <dbReference type="ARBA" id="ARBA00009199"/>
    </source>
</evidence>
<protein>
    <recommendedName>
        <fullName evidence="3">Indoleacetamide hydrolase</fullName>
    </recommendedName>
</protein>
<reference evidence="5 6" key="1">
    <citation type="submission" date="2022-09" db="EMBL/GenBank/DDBJ databases">
        <title>Chelativorans salina sp. nov., a novel slightly halophilic bacterium isolated from a saline lake sediment enrichment.</title>
        <authorList>
            <person name="Gao L."/>
            <person name="Fang B.-Z."/>
            <person name="Li W.-J."/>
        </authorList>
    </citation>
    <scope>NUCLEOTIDE SEQUENCE [LARGE SCALE GENOMIC DNA]</scope>
    <source>
        <strain evidence="5 6">EGI FJ00035</strain>
    </source>
</reference>